<proteinExistence type="inferred from homology"/>
<evidence type="ECO:0000256" key="10">
    <source>
        <dbReference type="SAM" id="Phobius"/>
    </source>
</evidence>
<comment type="similarity">
    <text evidence="2">Belongs to the VKOR family.</text>
</comment>
<dbReference type="GO" id="GO:0016020">
    <property type="term" value="C:membrane"/>
    <property type="evidence" value="ECO:0007669"/>
    <property type="project" value="UniProtKB-SubCell"/>
</dbReference>
<feature type="transmembrane region" description="Helical" evidence="10">
    <location>
        <begin position="393"/>
        <end position="413"/>
    </location>
</feature>
<dbReference type="InterPro" id="IPR050177">
    <property type="entry name" value="Lipid_A_modif_metabolic_enz"/>
</dbReference>
<dbReference type="InterPro" id="IPR012932">
    <property type="entry name" value="VKOR"/>
</dbReference>
<feature type="domain" description="Vitamin K epoxide reductase" evidence="13">
    <location>
        <begin position="539"/>
        <end position="666"/>
    </location>
</feature>
<dbReference type="GO" id="GO:0016491">
    <property type="term" value="F:oxidoreductase activity"/>
    <property type="evidence" value="ECO:0007669"/>
    <property type="project" value="UniProtKB-KW"/>
</dbReference>
<evidence type="ECO:0000256" key="7">
    <source>
        <dbReference type="ARBA" id="ARBA00023136"/>
    </source>
</evidence>
<evidence type="ECO:0000259" key="13">
    <source>
        <dbReference type="Pfam" id="PF07884"/>
    </source>
</evidence>
<keyword evidence="9" id="KW-0676">Redox-active center</keyword>
<dbReference type="Gene3D" id="1.20.1440.130">
    <property type="entry name" value="VKOR domain"/>
    <property type="match status" value="1"/>
</dbReference>
<dbReference type="InterPro" id="IPR005530">
    <property type="entry name" value="SPW"/>
</dbReference>
<reference evidence="14 15" key="1">
    <citation type="submission" date="2016-10" db="EMBL/GenBank/DDBJ databases">
        <authorList>
            <person name="de Groot N.N."/>
        </authorList>
    </citation>
    <scope>NUCLEOTIDE SEQUENCE [LARGE SCALE GENOMIC DNA]</scope>
    <source>
        <strain evidence="14 15">Nl18</strain>
    </source>
</reference>
<feature type="transmembrane region" description="Helical" evidence="10">
    <location>
        <begin position="434"/>
        <end position="456"/>
    </location>
</feature>
<dbReference type="SUPFAM" id="SSF51735">
    <property type="entry name" value="NAD(P)-binding Rossmann-fold domains"/>
    <property type="match status" value="1"/>
</dbReference>
<dbReference type="CDD" id="cd12919">
    <property type="entry name" value="VKOR_2"/>
    <property type="match status" value="1"/>
</dbReference>
<organism evidence="14 15">
    <name type="scientific">Nitrosospira multiformis</name>
    <dbReference type="NCBI Taxonomy" id="1231"/>
    <lineage>
        <taxon>Bacteria</taxon>
        <taxon>Pseudomonadati</taxon>
        <taxon>Pseudomonadota</taxon>
        <taxon>Betaproteobacteria</taxon>
        <taxon>Nitrosomonadales</taxon>
        <taxon>Nitrosomonadaceae</taxon>
        <taxon>Nitrosospira</taxon>
    </lineage>
</organism>
<dbReference type="EMBL" id="FOCT01000012">
    <property type="protein sequence ID" value="SEO12912.1"/>
    <property type="molecule type" value="Genomic_DNA"/>
</dbReference>
<dbReference type="RefSeq" id="WP_074748064.1">
    <property type="nucleotide sequence ID" value="NZ_FOCT01000012.1"/>
</dbReference>
<evidence type="ECO:0000256" key="6">
    <source>
        <dbReference type="ARBA" id="ARBA00023002"/>
    </source>
</evidence>
<feature type="transmembrane region" description="Helical" evidence="10">
    <location>
        <begin position="803"/>
        <end position="825"/>
    </location>
</feature>
<keyword evidence="8" id="KW-1015">Disulfide bond</keyword>
<feature type="domain" description="SPW repeat-containing integral membrane" evidence="12">
    <location>
        <begin position="728"/>
        <end position="820"/>
    </location>
</feature>
<evidence type="ECO:0000313" key="14">
    <source>
        <dbReference type="EMBL" id="SEO12912.1"/>
    </source>
</evidence>
<feature type="domain" description="NAD-dependent epimerase/dehydratase" evidence="11">
    <location>
        <begin position="12"/>
        <end position="241"/>
    </location>
</feature>
<dbReference type="Pfam" id="PF01370">
    <property type="entry name" value="Epimerase"/>
    <property type="match status" value="1"/>
</dbReference>
<accession>A0A1H8M691</accession>
<evidence type="ECO:0000256" key="4">
    <source>
        <dbReference type="ARBA" id="ARBA00022719"/>
    </source>
</evidence>
<dbReference type="PANTHER" id="PTHR43245">
    <property type="entry name" value="BIFUNCTIONAL POLYMYXIN RESISTANCE PROTEIN ARNA"/>
    <property type="match status" value="1"/>
</dbReference>
<dbReference type="Gene3D" id="3.40.50.720">
    <property type="entry name" value="NAD(P)-binding Rossmann-like Domain"/>
    <property type="match status" value="1"/>
</dbReference>
<keyword evidence="7 10" id="KW-0472">Membrane</keyword>
<keyword evidence="5 10" id="KW-1133">Transmembrane helix</keyword>
<keyword evidence="4" id="KW-0874">Quinone</keyword>
<comment type="subcellular location">
    <subcellularLocation>
        <location evidence="1">Membrane</location>
        <topology evidence="1">Multi-pass membrane protein</topology>
    </subcellularLocation>
</comment>
<feature type="transmembrane region" description="Helical" evidence="10">
    <location>
        <begin position="618"/>
        <end position="639"/>
    </location>
</feature>
<gene>
    <name evidence="14" type="ORF">SAMN05216404_11218</name>
</gene>
<feature type="transmembrane region" description="Helical" evidence="10">
    <location>
        <begin position="779"/>
        <end position="797"/>
    </location>
</feature>
<evidence type="ECO:0000256" key="3">
    <source>
        <dbReference type="ARBA" id="ARBA00022692"/>
    </source>
</evidence>
<sequence length="844" mass="93473">MEKQDSSEKPLILITGSEGRIGRAIAAELGDKFRIVGFEQKCSTDVDCISVDISSDAAVLRAFQQLRKAYGQRIASVIHLAAFYDFSDEPNPLYEEVNIRGTRRLLKALESFEVEQFIYASTMLVHAPTEPGLPINEESPLAPKWPYPESKVAAEKEVRAYHGHIPFVIFRLAGVYTDWCEVPSLSTQFQRIYERQLQSHVFPGDSSHGQSFSHINDIALAFRLAVEQRSQLPEETTLLIGEPATESYESLQNLIGQLLHGTPWVTHEIPKSMAVAGAWLQLRIEDIVPDAIDRGIEPFVKPFMVALSDDHFELDCSRAKKLLNWSPGHMLRECLPRMIARLKHNPANWYKHNKLPLPTWLEEMEKSNLPSATLITQSREHEKNEHRQSLWCHFANVALGLWLIASPFTLGLTESWMISEDIVTPSQRGSAMSATWMTASDITTGLLIVIFGFLSLARDYGWARWIAALLGVWLLFAPLVFWTPSAAVYANDTMVGAFVILFAVIVSPPPGIGAVARTSGPDTPPGWSYSPSGMTNRFPIVALAFVGLFLSRYMAAFQLGHIQEVWDPFFGEGTAHIITSYISEAWPVADAGLGATVYVLEILTGVIGDKRRWRTMPWMVLFFGILIVPLGAVSIYFIIIQPILLDTWCTLCLIAAAAMLLQIPYSFDEILATLQFLKDRRRKGKSLWHVLWHGDTMEGGGPDYSGGFEGPPLAVLHEIMATGVRFTWGMWASVLIGVALMFSRVTLDTAGTAANGDHLIGALVVTFSIMALSEVGRPLRLANIIFGAWLIPAPLLLTGYTGLGAVASVTAGVLLILLALPVGPIRSHYGAWDRWNSIGAVRRN</sequence>
<dbReference type="InterPro" id="IPR036291">
    <property type="entry name" value="NAD(P)-bd_dom_sf"/>
</dbReference>
<dbReference type="Proteomes" id="UP000183898">
    <property type="component" value="Unassembled WGS sequence"/>
</dbReference>
<feature type="transmembrane region" description="Helical" evidence="10">
    <location>
        <begin position="645"/>
        <end position="667"/>
    </location>
</feature>
<evidence type="ECO:0000259" key="12">
    <source>
        <dbReference type="Pfam" id="PF03779"/>
    </source>
</evidence>
<evidence type="ECO:0000256" key="8">
    <source>
        <dbReference type="ARBA" id="ARBA00023157"/>
    </source>
</evidence>
<evidence type="ECO:0000256" key="1">
    <source>
        <dbReference type="ARBA" id="ARBA00004141"/>
    </source>
</evidence>
<dbReference type="InterPro" id="IPR038354">
    <property type="entry name" value="VKOR_sf"/>
</dbReference>
<evidence type="ECO:0000256" key="9">
    <source>
        <dbReference type="ARBA" id="ARBA00023284"/>
    </source>
</evidence>
<dbReference type="GO" id="GO:0048038">
    <property type="term" value="F:quinone binding"/>
    <property type="evidence" value="ECO:0007669"/>
    <property type="project" value="UniProtKB-KW"/>
</dbReference>
<keyword evidence="6" id="KW-0560">Oxidoreductase</keyword>
<dbReference type="Pfam" id="PF07884">
    <property type="entry name" value="VKOR"/>
    <property type="match status" value="1"/>
</dbReference>
<evidence type="ECO:0000259" key="11">
    <source>
        <dbReference type="Pfam" id="PF01370"/>
    </source>
</evidence>
<feature type="transmembrane region" description="Helical" evidence="10">
    <location>
        <begin position="536"/>
        <end position="555"/>
    </location>
</feature>
<dbReference type="AlphaFoldDB" id="A0A1H8M691"/>
<feature type="transmembrane region" description="Helical" evidence="10">
    <location>
        <begin position="462"/>
        <end position="482"/>
    </location>
</feature>
<feature type="transmembrane region" description="Helical" evidence="10">
    <location>
        <begin position="753"/>
        <end position="772"/>
    </location>
</feature>
<feature type="domain" description="SPW repeat-containing integral membrane" evidence="12">
    <location>
        <begin position="435"/>
        <end position="503"/>
    </location>
</feature>
<dbReference type="CDD" id="cd08946">
    <property type="entry name" value="SDR_e"/>
    <property type="match status" value="1"/>
</dbReference>
<evidence type="ECO:0000256" key="2">
    <source>
        <dbReference type="ARBA" id="ARBA00006214"/>
    </source>
</evidence>
<dbReference type="InterPro" id="IPR001509">
    <property type="entry name" value="Epimerase_deHydtase"/>
</dbReference>
<name>A0A1H8M691_9PROT</name>
<feature type="transmembrane region" description="Helical" evidence="10">
    <location>
        <begin position="728"/>
        <end position="747"/>
    </location>
</feature>
<evidence type="ECO:0000313" key="15">
    <source>
        <dbReference type="Proteomes" id="UP000183898"/>
    </source>
</evidence>
<dbReference type="Pfam" id="PF03779">
    <property type="entry name" value="SPW"/>
    <property type="match status" value="2"/>
</dbReference>
<feature type="transmembrane region" description="Helical" evidence="10">
    <location>
        <begin position="494"/>
        <end position="516"/>
    </location>
</feature>
<protein>
    <submittedName>
        <fullName evidence="14">Nucleoside-diphosphate-sugar epimerase</fullName>
    </submittedName>
</protein>
<keyword evidence="3 10" id="KW-0812">Transmembrane</keyword>
<evidence type="ECO:0000256" key="5">
    <source>
        <dbReference type="ARBA" id="ARBA00022989"/>
    </source>
</evidence>